<dbReference type="RefSeq" id="WP_092285954.1">
    <property type="nucleotide sequence ID" value="NZ_FOPJ01000008.1"/>
</dbReference>
<feature type="transmembrane region" description="Helical" evidence="5">
    <location>
        <begin position="53"/>
        <end position="71"/>
    </location>
</feature>
<dbReference type="InterPro" id="IPR049453">
    <property type="entry name" value="Memb_transporter_dom"/>
</dbReference>
<dbReference type="GO" id="GO:0016020">
    <property type="term" value="C:membrane"/>
    <property type="evidence" value="ECO:0007669"/>
    <property type="project" value="UniProtKB-SubCell"/>
</dbReference>
<keyword evidence="2 5" id="KW-0812">Transmembrane</keyword>
<dbReference type="OrthoDB" id="5198202at2"/>
<feature type="transmembrane region" description="Helical" evidence="5">
    <location>
        <begin position="103"/>
        <end position="120"/>
    </location>
</feature>
<evidence type="ECO:0000256" key="2">
    <source>
        <dbReference type="ARBA" id="ARBA00022692"/>
    </source>
</evidence>
<gene>
    <name evidence="7" type="ORF">SAMN05660282_01470</name>
</gene>
<dbReference type="EMBL" id="FOPJ01000008">
    <property type="protein sequence ID" value="SFG63481.1"/>
    <property type="molecule type" value="Genomic_DNA"/>
</dbReference>
<dbReference type="STRING" id="185761.SAMN05660282_01470"/>
<dbReference type="Proteomes" id="UP000199065">
    <property type="component" value="Unassembled WGS sequence"/>
</dbReference>
<sequence length="400" mass="43255">MERARIGTIERLKGLDRSLKSRVWRVRHRLLPILQITLATGFAYFIATQIFDHRQAFFAPISAIIILGLTGGDRIPRAVELTIGCTLGIGVGDFLFYNLGTGYLQLSAAVLISLLLASFLSKSPLISNQVAIGSILIATIMPPQPGLAGASRMIDALIGCSVGLLAAAIIPTHPLSSGRREFSKVLGLASSVLDDVSDALRNRDHQALSEALEAVRGSQDAINAMLAAAKTGREASTLSPFMWGQKRRVRTLERILTPVDNTIRNVRVLARRALVLCEDGDTVSEGQIQAIEELADITHALSEIYERSQEIDEAQEIPELVRRLRVLGAKVGLDLVEGKVLSASVVLAQTRSIVVDLLQVCGMSRESAVAVLVPTSETPAYPPEIWADDSSPTRSLKDLK</sequence>
<organism evidence="7 8">
    <name type="scientific">Corynebacterium spheniscorum</name>
    <dbReference type="NCBI Taxonomy" id="185761"/>
    <lineage>
        <taxon>Bacteria</taxon>
        <taxon>Bacillati</taxon>
        <taxon>Actinomycetota</taxon>
        <taxon>Actinomycetes</taxon>
        <taxon>Mycobacteriales</taxon>
        <taxon>Corynebacteriaceae</taxon>
        <taxon>Corynebacterium</taxon>
    </lineage>
</organism>
<evidence type="ECO:0000259" key="6">
    <source>
        <dbReference type="Pfam" id="PF13515"/>
    </source>
</evidence>
<accession>A0A1I2TMC5</accession>
<keyword evidence="4 5" id="KW-0472">Membrane</keyword>
<name>A0A1I2TMC5_9CORY</name>
<feature type="transmembrane region" description="Helical" evidence="5">
    <location>
        <begin position="30"/>
        <end position="47"/>
    </location>
</feature>
<evidence type="ECO:0000256" key="1">
    <source>
        <dbReference type="ARBA" id="ARBA00004141"/>
    </source>
</evidence>
<dbReference type="Pfam" id="PF13515">
    <property type="entry name" value="FUSC_2"/>
    <property type="match status" value="1"/>
</dbReference>
<evidence type="ECO:0000256" key="5">
    <source>
        <dbReference type="SAM" id="Phobius"/>
    </source>
</evidence>
<evidence type="ECO:0000256" key="3">
    <source>
        <dbReference type="ARBA" id="ARBA00022989"/>
    </source>
</evidence>
<evidence type="ECO:0000313" key="7">
    <source>
        <dbReference type="EMBL" id="SFG63481.1"/>
    </source>
</evidence>
<reference evidence="7 8" key="1">
    <citation type="submission" date="2016-10" db="EMBL/GenBank/DDBJ databases">
        <authorList>
            <person name="de Groot N.N."/>
        </authorList>
    </citation>
    <scope>NUCLEOTIDE SEQUENCE [LARGE SCALE GENOMIC DNA]</scope>
    <source>
        <strain>J11</strain>
        <strain evidence="8">PG 39</strain>
    </source>
</reference>
<proteinExistence type="predicted"/>
<evidence type="ECO:0000256" key="4">
    <source>
        <dbReference type="ARBA" id="ARBA00023136"/>
    </source>
</evidence>
<keyword evidence="3 5" id="KW-1133">Transmembrane helix</keyword>
<dbReference type="AlphaFoldDB" id="A0A1I2TMC5"/>
<keyword evidence="8" id="KW-1185">Reference proteome</keyword>
<evidence type="ECO:0000313" key="8">
    <source>
        <dbReference type="Proteomes" id="UP000199065"/>
    </source>
</evidence>
<feature type="domain" description="Integral membrane bound transporter" evidence="6">
    <location>
        <begin position="44"/>
        <end position="165"/>
    </location>
</feature>
<protein>
    <submittedName>
        <fullName evidence="7">Uncharacterized membrane protein YgaE, UPF0421/DUF939 family</fullName>
    </submittedName>
</protein>
<comment type="subcellular location">
    <subcellularLocation>
        <location evidence="1">Membrane</location>
        <topology evidence="1">Multi-pass membrane protein</topology>
    </subcellularLocation>
</comment>